<dbReference type="Gene3D" id="3.30.1370.110">
    <property type="match status" value="1"/>
</dbReference>
<reference evidence="3 4" key="1">
    <citation type="journal article" date="2020" name="Nat. Commun.">
        <title>Genome of Tripterygium wilfordii and identification of cytochrome P450 involved in triptolide biosynthesis.</title>
        <authorList>
            <person name="Tu L."/>
            <person name="Su P."/>
            <person name="Zhang Z."/>
            <person name="Gao L."/>
            <person name="Wang J."/>
            <person name="Hu T."/>
            <person name="Zhou J."/>
            <person name="Zhang Y."/>
            <person name="Zhao Y."/>
            <person name="Liu Y."/>
            <person name="Song Y."/>
            <person name="Tong Y."/>
            <person name="Lu Y."/>
            <person name="Yang J."/>
            <person name="Xu C."/>
            <person name="Jia M."/>
            <person name="Peters R.J."/>
            <person name="Huang L."/>
            <person name="Gao W."/>
        </authorList>
    </citation>
    <scope>NUCLEOTIDE SEQUENCE [LARGE SCALE GENOMIC DNA]</scope>
    <source>
        <strain evidence="4">cv. XIE 37</strain>
        <tissue evidence="3">Leaf</tissue>
    </source>
</reference>
<dbReference type="Proteomes" id="UP000593562">
    <property type="component" value="Unassembled WGS sequence"/>
</dbReference>
<dbReference type="EMBL" id="JAAARO010000021">
    <property type="protein sequence ID" value="KAF5728674.1"/>
    <property type="molecule type" value="Genomic_DNA"/>
</dbReference>
<feature type="domain" description="DUF1771" evidence="2">
    <location>
        <begin position="330"/>
        <end position="395"/>
    </location>
</feature>
<proteinExistence type="predicted"/>
<dbReference type="SUPFAM" id="SSF160443">
    <property type="entry name" value="SMR domain-like"/>
    <property type="match status" value="1"/>
</dbReference>
<dbReference type="InterPro" id="IPR056254">
    <property type="entry name" value="At5g58720/SDE5-like_UBA-like"/>
</dbReference>
<evidence type="ECO:0000259" key="2">
    <source>
        <dbReference type="SMART" id="SM01162"/>
    </source>
</evidence>
<dbReference type="Pfam" id="PF08590">
    <property type="entry name" value="DUF1771"/>
    <property type="match status" value="1"/>
</dbReference>
<evidence type="ECO:0000313" key="4">
    <source>
        <dbReference type="Proteomes" id="UP000593562"/>
    </source>
</evidence>
<dbReference type="SMART" id="SM01162">
    <property type="entry name" value="DUF1771"/>
    <property type="match status" value="1"/>
</dbReference>
<dbReference type="OrthoDB" id="1928104at2759"/>
<gene>
    <name evidence="3" type="ORF">HS088_TW21G00824</name>
</gene>
<feature type="region of interest" description="Disordered" evidence="1">
    <location>
        <begin position="69"/>
        <end position="90"/>
    </location>
</feature>
<keyword evidence="4" id="KW-1185">Reference proteome</keyword>
<feature type="compositionally biased region" description="Low complexity" evidence="1">
    <location>
        <begin position="70"/>
        <end position="80"/>
    </location>
</feature>
<organism evidence="3 4">
    <name type="scientific">Tripterygium wilfordii</name>
    <name type="common">Thunder God vine</name>
    <dbReference type="NCBI Taxonomy" id="458696"/>
    <lineage>
        <taxon>Eukaryota</taxon>
        <taxon>Viridiplantae</taxon>
        <taxon>Streptophyta</taxon>
        <taxon>Embryophyta</taxon>
        <taxon>Tracheophyta</taxon>
        <taxon>Spermatophyta</taxon>
        <taxon>Magnoliopsida</taxon>
        <taxon>eudicotyledons</taxon>
        <taxon>Gunneridae</taxon>
        <taxon>Pentapetalae</taxon>
        <taxon>rosids</taxon>
        <taxon>fabids</taxon>
        <taxon>Celastrales</taxon>
        <taxon>Celastraceae</taxon>
        <taxon>Tripterygium</taxon>
    </lineage>
</organism>
<dbReference type="PANTHER" id="PTHR47872:SF3">
    <property type="entry name" value="NUCLEAR RNA EXPORT FACTOR SDE5 ISOFORM X1"/>
    <property type="match status" value="1"/>
</dbReference>
<protein>
    <recommendedName>
        <fullName evidence="2">DUF1771 domain-containing protein</fullName>
    </recommendedName>
</protein>
<accession>A0A7J7C3F1</accession>
<evidence type="ECO:0000313" key="3">
    <source>
        <dbReference type="EMBL" id="KAF5728674.1"/>
    </source>
</evidence>
<sequence>MEAPGITTSKYHDEEKALSILLDAFGSIFSLEEIATAYCKADRNADMAGDILYEMQGCTSTSTSEAFYAESKTSESSESSDGNDCQNPCQATQKSKASKLKWRPALGGTVSSIIGKDYLKTAPSSNISCMATKPTKLNSKEFQMSEMWVEKGEPSSAKDDRTHKDMENFLFKMLGGTFRLDMNEIRQVLDSCGYDMPKSMEKLLDQSTAALNGRNKLAAGSIEKQNLEKMKSPAGNGHEISNSNEGAFDRQQKQRDDLQKEVWAALFNASGISQELPKRTERAVQRSKAFGATVVEPPTEFTAEREIDVADVGWLYAQQNIIDDEDAEGGYHALRRAVREYRVTMKEYYKAAVEAFAHGDHALANKFLDQGNFFNEKAKQADEESSQKIFEINGSNADTQDEMLLDLHECGVREARRLLKLHLSSVAGISSIKYLKVITETNEQAMSKGSRIRMGIQKLLELESIEWTEVDTGSIRIRIDNINPKGLSFAKK</sequence>
<evidence type="ECO:0000256" key="1">
    <source>
        <dbReference type="SAM" id="MobiDB-lite"/>
    </source>
</evidence>
<name>A0A7J7C3F1_TRIWF</name>
<dbReference type="PANTHER" id="PTHR47872">
    <property type="entry name" value="NUCLEAR RNA EXPORT FACTOR SDE5-RELATED"/>
    <property type="match status" value="1"/>
</dbReference>
<dbReference type="InParanoid" id="A0A7J7C3F1"/>
<feature type="region of interest" description="Disordered" evidence="1">
    <location>
        <begin position="230"/>
        <end position="254"/>
    </location>
</feature>
<dbReference type="InterPro" id="IPR036063">
    <property type="entry name" value="Smr_dom_sf"/>
</dbReference>
<dbReference type="InterPro" id="IPR013899">
    <property type="entry name" value="DUF1771"/>
</dbReference>
<dbReference type="Pfam" id="PF24767">
    <property type="entry name" value="UBA_At5g58720"/>
    <property type="match status" value="1"/>
</dbReference>
<comment type="caution">
    <text evidence="3">The sequence shown here is derived from an EMBL/GenBank/DDBJ whole genome shotgun (WGS) entry which is preliminary data.</text>
</comment>
<dbReference type="FunCoup" id="A0A7J7C3F1">
    <property type="interactions" value="522"/>
</dbReference>
<dbReference type="AlphaFoldDB" id="A0A7J7C3F1"/>